<evidence type="ECO:0000256" key="4">
    <source>
        <dbReference type="ARBA" id="ARBA00022989"/>
    </source>
</evidence>
<dbReference type="RefSeq" id="WP_133308842.1">
    <property type="nucleotide sequence ID" value="NZ_QIML01000010.1"/>
</dbReference>
<dbReference type="InterPro" id="IPR052536">
    <property type="entry name" value="ABC-4_Integral_Memb_Prot"/>
</dbReference>
<organism evidence="8 9">
    <name type="scientific">Evtepia gabavorous</name>
    <dbReference type="NCBI Taxonomy" id="2211183"/>
    <lineage>
        <taxon>Bacteria</taxon>
        <taxon>Bacillati</taxon>
        <taxon>Bacillota</taxon>
        <taxon>Clostridia</taxon>
        <taxon>Eubacteriales</taxon>
        <taxon>Evtepia</taxon>
    </lineage>
</organism>
<feature type="transmembrane region" description="Helical" evidence="6">
    <location>
        <begin position="150"/>
        <end position="169"/>
    </location>
</feature>
<evidence type="ECO:0000256" key="6">
    <source>
        <dbReference type="SAM" id="Phobius"/>
    </source>
</evidence>
<evidence type="ECO:0000313" key="8">
    <source>
        <dbReference type="EMBL" id="RFT06482.1"/>
    </source>
</evidence>
<reference evidence="8 9" key="1">
    <citation type="submission" date="2018-07" db="EMBL/GenBank/DDBJ databases">
        <title>GABA Modulating Bacteria of the Human Gut Microbiota.</title>
        <authorList>
            <person name="Strandwitz P."/>
            <person name="Kim K.H."/>
            <person name="Terekhova D."/>
            <person name="Liu J.K."/>
            <person name="Sharma A."/>
            <person name="Levering J."/>
            <person name="Mcdonald D."/>
            <person name="Dietrich D."/>
            <person name="Ramadhar T.R."/>
            <person name="Lekbua A."/>
            <person name="Mroue N."/>
            <person name="Liston C."/>
            <person name="Stewart E.J."/>
            <person name="Dubin M.J."/>
            <person name="Zengler K."/>
            <person name="Knight R."/>
            <person name="Gilbert J.A."/>
            <person name="Clardy J."/>
            <person name="Lewis K."/>
        </authorList>
    </citation>
    <scope>NUCLEOTIDE SEQUENCE [LARGE SCALE GENOMIC DNA]</scope>
    <source>
        <strain evidence="8 9">KLE1738</strain>
    </source>
</reference>
<feature type="transmembrane region" description="Helical" evidence="6">
    <location>
        <begin position="289"/>
        <end position="310"/>
    </location>
</feature>
<feature type="transmembrane region" description="Helical" evidence="6">
    <location>
        <begin position="20"/>
        <end position="38"/>
    </location>
</feature>
<dbReference type="Pfam" id="PF02687">
    <property type="entry name" value="FtsX"/>
    <property type="match status" value="1"/>
</dbReference>
<dbReference type="GeneID" id="97995596"/>
<gene>
    <name evidence="8" type="ORF">DV520_07610</name>
</gene>
<feature type="transmembrane region" description="Helical" evidence="6">
    <location>
        <begin position="231"/>
        <end position="260"/>
    </location>
</feature>
<dbReference type="AlphaFoldDB" id="A0A3E2B366"/>
<dbReference type="PANTHER" id="PTHR46795:SF3">
    <property type="entry name" value="ABC TRANSPORTER PERMEASE"/>
    <property type="match status" value="1"/>
</dbReference>
<sequence length="625" mass="68278">MYIKLALRNLRRSARDYGIYFLTVAVTVALMESFLALACARDVLSLSENMGILTTGIVGVSVLVALLSSCVIAYGVGFMLGQRKQEFALYQLMGMELRTVQRMFFWENGLLGLAAFGLGALLGTGLAGVLAQGVWWIFQTPHQYQVVASPKALGMTFLLFLLMYGVGALRAGRVLRRQSIQGLLTSRRANEVPGRWRPGRWFLLVAPALTGMALGLLLLRKALDMQTNGAWAYLAGGGGLLLGGVYALYRGLPGLLLAAARRRPKVKYSRGRLFYLGQMGARVATAGRVLAVTGILLTLALTALFVGLALGSGYRANMEAYYPYDAGVAVDAPLTKQSAQPLLAAVDRQCPVEDSVTYFLYETPYGTEAMALSDYNHLRRILDLEEAELGPGEYLVHCDTWNFWEEIQQSLAQAPMLSLAGQRLTPGTPSLRTEPMEQYQMAGERGYALVVPDQVAQSLPEKGWRVVMDLQGGGTAALREEIRTFLHSAQWRPQLLPGRTMPEKVTMGVSVQAWGVANSLTGFTTLSFCGLYLSLVILLLSCTILVFHQLSALDRNQRQYAILRQLGVDRQTRSRWMAWELGTFFLLPFLLPAGVTGLLSAAAQRLMGPAVLQPGVFLLCGAAAL</sequence>
<dbReference type="PANTHER" id="PTHR46795">
    <property type="entry name" value="ABC TRANSPORTER PERMEASE-RELATED-RELATED"/>
    <property type="match status" value="1"/>
</dbReference>
<feature type="transmembrane region" description="Helical" evidence="6">
    <location>
        <begin position="201"/>
        <end position="219"/>
    </location>
</feature>
<protein>
    <submittedName>
        <fullName evidence="8">ABC transporter permease</fullName>
    </submittedName>
</protein>
<evidence type="ECO:0000313" key="9">
    <source>
        <dbReference type="Proteomes" id="UP000260649"/>
    </source>
</evidence>
<dbReference type="GO" id="GO:0005886">
    <property type="term" value="C:plasma membrane"/>
    <property type="evidence" value="ECO:0007669"/>
    <property type="project" value="UniProtKB-SubCell"/>
</dbReference>
<evidence type="ECO:0000256" key="5">
    <source>
        <dbReference type="ARBA" id="ARBA00023136"/>
    </source>
</evidence>
<keyword evidence="4 6" id="KW-1133">Transmembrane helix</keyword>
<name>A0A3E2B366_9FIRM</name>
<evidence type="ECO:0000256" key="3">
    <source>
        <dbReference type="ARBA" id="ARBA00022692"/>
    </source>
</evidence>
<feature type="transmembrane region" description="Helical" evidence="6">
    <location>
        <begin position="581"/>
        <end position="603"/>
    </location>
</feature>
<feature type="transmembrane region" description="Helical" evidence="6">
    <location>
        <begin position="50"/>
        <end position="76"/>
    </location>
</feature>
<comment type="caution">
    <text evidence="8">The sequence shown here is derived from an EMBL/GenBank/DDBJ whole genome shotgun (WGS) entry which is preliminary data.</text>
</comment>
<feature type="non-terminal residue" evidence="8">
    <location>
        <position position="625"/>
    </location>
</feature>
<dbReference type="InterPro" id="IPR027022">
    <property type="entry name" value="ABC_permease_BceB-typ"/>
</dbReference>
<dbReference type="InterPro" id="IPR003838">
    <property type="entry name" value="ABC3_permease_C"/>
</dbReference>
<feature type="transmembrane region" description="Helical" evidence="6">
    <location>
        <begin position="110"/>
        <end position="138"/>
    </location>
</feature>
<keyword evidence="5 6" id="KW-0472">Membrane</keyword>
<feature type="transmembrane region" description="Helical" evidence="6">
    <location>
        <begin position="531"/>
        <end position="550"/>
    </location>
</feature>
<feature type="domain" description="ABC3 transporter permease C-terminal" evidence="7">
    <location>
        <begin position="60"/>
        <end position="179"/>
    </location>
</feature>
<proteinExistence type="predicted"/>
<dbReference type="OrthoDB" id="9781780at2"/>
<evidence type="ECO:0000259" key="7">
    <source>
        <dbReference type="Pfam" id="PF02687"/>
    </source>
</evidence>
<accession>A0A3E2B366</accession>
<keyword evidence="9" id="KW-1185">Reference proteome</keyword>
<dbReference type="EMBL" id="QQRQ01000010">
    <property type="protein sequence ID" value="RFT06482.1"/>
    <property type="molecule type" value="Genomic_DNA"/>
</dbReference>
<evidence type="ECO:0000256" key="1">
    <source>
        <dbReference type="ARBA" id="ARBA00004651"/>
    </source>
</evidence>
<dbReference type="GO" id="GO:0055085">
    <property type="term" value="P:transmembrane transport"/>
    <property type="evidence" value="ECO:0007669"/>
    <property type="project" value="InterPro"/>
</dbReference>
<comment type="subcellular location">
    <subcellularLocation>
        <location evidence="1">Cell membrane</location>
        <topology evidence="1">Multi-pass membrane protein</topology>
    </subcellularLocation>
</comment>
<keyword evidence="2" id="KW-1003">Cell membrane</keyword>
<dbReference type="PIRSF" id="PIRSF018968">
    <property type="entry name" value="ABC_permease_BceB"/>
    <property type="match status" value="1"/>
</dbReference>
<keyword evidence="3 6" id="KW-0812">Transmembrane</keyword>
<evidence type="ECO:0000256" key="2">
    <source>
        <dbReference type="ARBA" id="ARBA00022475"/>
    </source>
</evidence>
<dbReference type="Proteomes" id="UP000260649">
    <property type="component" value="Unassembled WGS sequence"/>
</dbReference>